<keyword evidence="3" id="KW-1185">Reference proteome</keyword>
<dbReference type="AlphaFoldDB" id="A0AAE0RT20"/>
<proteinExistence type="predicted"/>
<dbReference type="Proteomes" id="UP001195483">
    <property type="component" value="Unassembled WGS sequence"/>
</dbReference>
<feature type="compositionally biased region" description="Acidic residues" evidence="1">
    <location>
        <begin position="98"/>
        <end position="108"/>
    </location>
</feature>
<feature type="region of interest" description="Disordered" evidence="1">
    <location>
        <begin position="1"/>
        <end position="127"/>
    </location>
</feature>
<feature type="compositionally biased region" description="Basic and acidic residues" evidence="1">
    <location>
        <begin position="32"/>
        <end position="83"/>
    </location>
</feature>
<evidence type="ECO:0000313" key="2">
    <source>
        <dbReference type="EMBL" id="KAK3579102.1"/>
    </source>
</evidence>
<feature type="compositionally biased region" description="Basic and acidic residues" evidence="1">
    <location>
        <begin position="9"/>
        <end position="23"/>
    </location>
</feature>
<sequence>MGNLVISREVPRPRKIQKEDFIHRRQRRRNRIHIDRTEKQGLKHETEKMTEEQELKQETEKRTEEHGLKQETEKRTKEKRQTTGEEDMGDVDINVHEDNDEASVDIECENNATYDKAKDIHDEDTEH</sequence>
<reference evidence="2" key="2">
    <citation type="journal article" date="2021" name="Genome Biol. Evol.">
        <title>Developing a high-quality reference genome for a parasitic bivalve with doubly uniparental inheritance (Bivalvia: Unionida).</title>
        <authorList>
            <person name="Smith C.H."/>
        </authorList>
    </citation>
    <scope>NUCLEOTIDE SEQUENCE</scope>
    <source>
        <strain evidence="2">CHS0354</strain>
        <tissue evidence="2">Mantle</tissue>
    </source>
</reference>
<name>A0AAE0RT20_9BIVA</name>
<reference evidence="2" key="3">
    <citation type="submission" date="2023-05" db="EMBL/GenBank/DDBJ databases">
        <authorList>
            <person name="Smith C.H."/>
        </authorList>
    </citation>
    <scope>NUCLEOTIDE SEQUENCE</scope>
    <source>
        <strain evidence="2">CHS0354</strain>
        <tissue evidence="2">Mantle</tissue>
    </source>
</reference>
<comment type="caution">
    <text evidence="2">The sequence shown here is derived from an EMBL/GenBank/DDBJ whole genome shotgun (WGS) entry which is preliminary data.</text>
</comment>
<reference evidence="2" key="1">
    <citation type="journal article" date="2021" name="Genome Biol. Evol.">
        <title>A High-Quality Reference Genome for a Parasitic Bivalve with Doubly Uniparental Inheritance (Bivalvia: Unionida).</title>
        <authorList>
            <person name="Smith C.H."/>
        </authorList>
    </citation>
    <scope>NUCLEOTIDE SEQUENCE</scope>
    <source>
        <strain evidence="2">CHS0354</strain>
    </source>
</reference>
<evidence type="ECO:0000313" key="3">
    <source>
        <dbReference type="Proteomes" id="UP001195483"/>
    </source>
</evidence>
<accession>A0AAE0RT20</accession>
<dbReference type="EMBL" id="JAEAOA010001340">
    <property type="protein sequence ID" value="KAK3579102.1"/>
    <property type="molecule type" value="Genomic_DNA"/>
</dbReference>
<protein>
    <submittedName>
        <fullName evidence="2">Uncharacterized protein</fullName>
    </submittedName>
</protein>
<organism evidence="2 3">
    <name type="scientific">Potamilus streckersoni</name>
    <dbReference type="NCBI Taxonomy" id="2493646"/>
    <lineage>
        <taxon>Eukaryota</taxon>
        <taxon>Metazoa</taxon>
        <taxon>Spiralia</taxon>
        <taxon>Lophotrochozoa</taxon>
        <taxon>Mollusca</taxon>
        <taxon>Bivalvia</taxon>
        <taxon>Autobranchia</taxon>
        <taxon>Heteroconchia</taxon>
        <taxon>Palaeoheterodonta</taxon>
        <taxon>Unionida</taxon>
        <taxon>Unionoidea</taxon>
        <taxon>Unionidae</taxon>
        <taxon>Ambleminae</taxon>
        <taxon>Lampsilini</taxon>
        <taxon>Potamilus</taxon>
    </lineage>
</organism>
<evidence type="ECO:0000256" key="1">
    <source>
        <dbReference type="SAM" id="MobiDB-lite"/>
    </source>
</evidence>
<gene>
    <name evidence="2" type="ORF">CHS0354_022123</name>
</gene>